<evidence type="ECO:0000313" key="1">
    <source>
        <dbReference type="EMBL" id="CAH0397201.1"/>
    </source>
</evidence>
<evidence type="ECO:0000313" key="2">
    <source>
        <dbReference type="Proteomes" id="UP001153292"/>
    </source>
</evidence>
<accession>A0ABN8ASX4</accession>
<name>A0ABN8ASX4_CHISP</name>
<organism evidence="1 2">
    <name type="scientific">Chilo suppressalis</name>
    <name type="common">Asiatic rice borer moth</name>
    <dbReference type="NCBI Taxonomy" id="168631"/>
    <lineage>
        <taxon>Eukaryota</taxon>
        <taxon>Metazoa</taxon>
        <taxon>Ecdysozoa</taxon>
        <taxon>Arthropoda</taxon>
        <taxon>Hexapoda</taxon>
        <taxon>Insecta</taxon>
        <taxon>Pterygota</taxon>
        <taxon>Neoptera</taxon>
        <taxon>Endopterygota</taxon>
        <taxon>Lepidoptera</taxon>
        <taxon>Glossata</taxon>
        <taxon>Ditrysia</taxon>
        <taxon>Pyraloidea</taxon>
        <taxon>Crambidae</taxon>
        <taxon>Crambinae</taxon>
        <taxon>Chilo</taxon>
    </lineage>
</organism>
<proteinExistence type="predicted"/>
<keyword evidence="2" id="KW-1185">Reference proteome</keyword>
<dbReference type="EMBL" id="OU963894">
    <property type="protein sequence ID" value="CAH0397201.1"/>
    <property type="molecule type" value="Genomic_DNA"/>
</dbReference>
<sequence length="76" mass="8825">MLGLLTSDFGYQNRLTLLQQLIECGDVLLERELVCDYEIFGLLRSLHAALATDYQLKNFSRQKLHCFMLRFLVQTG</sequence>
<dbReference type="Proteomes" id="UP001153292">
    <property type="component" value="Chromosome 1"/>
</dbReference>
<reference evidence="1" key="1">
    <citation type="submission" date="2021-12" db="EMBL/GenBank/DDBJ databases">
        <authorList>
            <person name="King R."/>
        </authorList>
    </citation>
    <scope>NUCLEOTIDE SEQUENCE</scope>
</reference>
<gene>
    <name evidence="1" type="ORF">CHILSU_LOCUS266</name>
</gene>
<protein>
    <submittedName>
        <fullName evidence="1">Uncharacterized protein</fullName>
    </submittedName>
</protein>